<evidence type="ECO:0000256" key="12">
    <source>
        <dbReference type="ARBA" id="ARBA00023121"/>
    </source>
</evidence>
<dbReference type="InterPro" id="IPR036396">
    <property type="entry name" value="Cyt_P450_sf"/>
</dbReference>
<dbReference type="InParanoid" id="C3XUG0"/>
<evidence type="ECO:0000256" key="17">
    <source>
        <dbReference type="ARBA" id="ARBA00044217"/>
    </source>
</evidence>
<evidence type="ECO:0000256" key="1">
    <source>
        <dbReference type="ARBA" id="ARBA00001971"/>
    </source>
</evidence>
<dbReference type="eggNOG" id="KOG0156">
    <property type="taxonomic scope" value="Eukaryota"/>
</dbReference>
<dbReference type="GO" id="GO:0005506">
    <property type="term" value="F:iron ion binding"/>
    <property type="evidence" value="ECO:0007669"/>
    <property type="project" value="InterPro"/>
</dbReference>
<dbReference type="Gene3D" id="1.10.630.10">
    <property type="entry name" value="Cytochrome P450"/>
    <property type="match status" value="1"/>
</dbReference>
<dbReference type="EMBL" id="GG666464">
    <property type="protein sequence ID" value="EEN68534.1"/>
    <property type="molecule type" value="Genomic_DNA"/>
</dbReference>
<keyword evidence="13 24" id="KW-0472">Membrane</keyword>
<evidence type="ECO:0000256" key="7">
    <source>
        <dbReference type="ARBA" id="ARBA00022824"/>
    </source>
</evidence>
<evidence type="ECO:0000256" key="15">
    <source>
        <dbReference type="ARBA" id="ARBA00044040"/>
    </source>
</evidence>
<evidence type="ECO:0000256" key="14">
    <source>
        <dbReference type="ARBA" id="ARBA00023250"/>
    </source>
</evidence>
<accession>C3XUG0</accession>
<keyword evidence="9 23" id="KW-0560">Oxidoreductase</keyword>
<dbReference type="GO" id="GO:0020037">
    <property type="term" value="F:heme binding"/>
    <property type="evidence" value="ECO:0007669"/>
    <property type="project" value="InterPro"/>
</dbReference>
<sequence length="515" mass="57703">MATSWISPVVDFIILSLSPVQIFTIVLCTILFGFYALLGRKKNFPPSPSGSWPVVGHLPLLGREAPYQKLTEWRQEYGDVYSIRMGMSDVIVLNGHRAIKEALVDKREIFADRPDNFIVDGMSGWGQGIATTKWSQSYRERRRFATTALKTLGMKAGSDSVEKSVLEEVHGLEDRILQSKGQPIHLSGDLGIATANVIASMVFGRRFEYDDSYFRGLTDALLLAYIKIAESQAINVFPALRFVPIGEDVGWEALDCGRKVDDFIREEIQRHRETAPPGGEPRDFIDMCLQEIVKNKAEVTSGAGITEEHTVFMVHDLFFAGIETIHSTLLWGFLYLAMHRDIQEKVQAELDSVMGKDPSNDVTLAHRAQLPYTEAALMEVQRVRYVVPLSIPHATTAPVTFRGYQLPAGTAVIANLWSVHMDPEYWPDPERFDPERFLDAEGKVINNPDSFLPFSAGRRVCLGGLLAKMELFLLFASLLRHFTFQLPEGAAEPSTLGCYGITMSPRPFQLCVRSR</sequence>
<evidence type="ECO:0000256" key="21">
    <source>
        <dbReference type="ARBA" id="ARBA00044342"/>
    </source>
</evidence>
<protein>
    <recommendedName>
        <fullName evidence="16">Steroid 21-hydroxylase</fullName>
        <ecNumber evidence="15">1.14.14.16</ecNumber>
    </recommendedName>
    <alternativeName>
        <fullName evidence="20">21-OHase</fullName>
    </alternativeName>
    <alternativeName>
        <fullName evidence="17">Cytochrome P-450c21</fullName>
    </alternativeName>
    <alternativeName>
        <fullName evidence="21">Cytochrome P450 21</fullName>
    </alternativeName>
    <alternativeName>
        <fullName evidence="19">Cytochrome P450 XXI</fullName>
    </alternativeName>
    <alternativeName>
        <fullName evidence="18">Cytochrome P450-C21</fullName>
    </alternativeName>
</protein>
<evidence type="ECO:0000256" key="23">
    <source>
        <dbReference type="RuleBase" id="RU000461"/>
    </source>
</evidence>
<dbReference type="InterPro" id="IPR017972">
    <property type="entry name" value="Cyt_P450_CS"/>
</dbReference>
<dbReference type="InterPro" id="IPR001128">
    <property type="entry name" value="Cyt_P450"/>
</dbReference>
<dbReference type="GO" id="GO:0004509">
    <property type="term" value="F:steroid 21-monooxygenase activity"/>
    <property type="evidence" value="ECO:0007669"/>
    <property type="project" value="UniProtKB-EC"/>
</dbReference>
<evidence type="ECO:0000256" key="2">
    <source>
        <dbReference type="ARBA" id="ARBA00004174"/>
    </source>
</evidence>
<feature type="binding site" description="axial binding residue" evidence="22">
    <location>
        <position position="461"/>
    </location>
    <ligand>
        <name>heme</name>
        <dbReference type="ChEBI" id="CHEBI:30413"/>
    </ligand>
    <ligandPart>
        <name>Fe</name>
        <dbReference type="ChEBI" id="CHEBI:18248"/>
    </ligandPart>
</feature>
<dbReference type="InterPro" id="IPR002401">
    <property type="entry name" value="Cyt_P450_E_grp-I"/>
</dbReference>
<comment type="similarity">
    <text evidence="4 23">Belongs to the cytochrome P450 family.</text>
</comment>
<evidence type="ECO:0000256" key="3">
    <source>
        <dbReference type="ARBA" id="ARBA00004586"/>
    </source>
</evidence>
<dbReference type="GO" id="GO:0005789">
    <property type="term" value="C:endoplasmic reticulum membrane"/>
    <property type="evidence" value="ECO:0007669"/>
    <property type="project" value="UniProtKB-SubCell"/>
</dbReference>
<dbReference type="PROSITE" id="PS00086">
    <property type="entry name" value="CYTOCHROME_P450"/>
    <property type="match status" value="1"/>
</dbReference>
<evidence type="ECO:0000256" key="16">
    <source>
        <dbReference type="ARBA" id="ARBA00044116"/>
    </source>
</evidence>
<dbReference type="AlphaFoldDB" id="C3XUG0"/>
<evidence type="ECO:0000256" key="10">
    <source>
        <dbReference type="ARBA" id="ARBA00023004"/>
    </source>
</evidence>
<dbReference type="Pfam" id="PF00067">
    <property type="entry name" value="p450"/>
    <property type="match status" value="1"/>
</dbReference>
<evidence type="ECO:0000256" key="24">
    <source>
        <dbReference type="SAM" id="Phobius"/>
    </source>
</evidence>
<evidence type="ECO:0000313" key="25">
    <source>
        <dbReference type="EMBL" id="EEN68534.1"/>
    </source>
</evidence>
<keyword evidence="5 22" id="KW-0349">Heme</keyword>
<evidence type="ECO:0000256" key="6">
    <source>
        <dbReference type="ARBA" id="ARBA00022723"/>
    </source>
</evidence>
<keyword evidence="14" id="KW-0755">Steroidogenesis</keyword>
<dbReference type="EC" id="1.14.14.16" evidence="15"/>
<dbReference type="STRING" id="7739.C3XUG0"/>
<evidence type="ECO:0000256" key="13">
    <source>
        <dbReference type="ARBA" id="ARBA00023136"/>
    </source>
</evidence>
<gene>
    <name evidence="25" type="ORF">BRAFLDRAFT_214455</name>
</gene>
<dbReference type="SUPFAM" id="SSF48264">
    <property type="entry name" value="Cytochrome P450"/>
    <property type="match status" value="1"/>
</dbReference>
<keyword evidence="12" id="KW-0446">Lipid-binding</keyword>
<evidence type="ECO:0000256" key="11">
    <source>
        <dbReference type="ARBA" id="ARBA00023033"/>
    </source>
</evidence>
<dbReference type="GO" id="GO:0006694">
    <property type="term" value="P:steroid biosynthetic process"/>
    <property type="evidence" value="ECO:0007669"/>
    <property type="project" value="UniProtKB-KW"/>
</dbReference>
<evidence type="ECO:0000256" key="4">
    <source>
        <dbReference type="ARBA" id="ARBA00010617"/>
    </source>
</evidence>
<comment type="cofactor">
    <cofactor evidence="1 22">
        <name>heme</name>
        <dbReference type="ChEBI" id="CHEBI:30413"/>
    </cofactor>
</comment>
<evidence type="ECO:0000256" key="9">
    <source>
        <dbReference type="ARBA" id="ARBA00023002"/>
    </source>
</evidence>
<keyword evidence="8" id="KW-0492">Microsome</keyword>
<dbReference type="GO" id="GO:0008289">
    <property type="term" value="F:lipid binding"/>
    <property type="evidence" value="ECO:0007669"/>
    <property type="project" value="UniProtKB-KW"/>
</dbReference>
<evidence type="ECO:0000256" key="20">
    <source>
        <dbReference type="ARBA" id="ARBA00044304"/>
    </source>
</evidence>
<keyword evidence="24" id="KW-1133">Transmembrane helix</keyword>
<dbReference type="PRINTS" id="PR00385">
    <property type="entry name" value="P450"/>
</dbReference>
<feature type="transmembrane region" description="Helical" evidence="24">
    <location>
        <begin position="12"/>
        <end position="38"/>
    </location>
</feature>
<keyword evidence="11 23" id="KW-0503">Monooxygenase</keyword>
<evidence type="ECO:0000256" key="18">
    <source>
        <dbReference type="ARBA" id="ARBA00044265"/>
    </source>
</evidence>
<keyword evidence="10 22" id="KW-0408">Iron</keyword>
<name>C3XUG0_BRAFL</name>
<dbReference type="PRINTS" id="PR00463">
    <property type="entry name" value="EP450I"/>
</dbReference>
<keyword evidence="24" id="KW-0812">Transmembrane</keyword>
<organism>
    <name type="scientific">Branchiostoma floridae</name>
    <name type="common">Florida lancelet</name>
    <name type="synonym">Amphioxus</name>
    <dbReference type="NCBI Taxonomy" id="7739"/>
    <lineage>
        <taxon>Eukaryota</taxon>
        <taxon>Metazoa</taxon>
        <taxon>Chordata</taxon>
        <taxon>Cephalochordata</taxon>
        <taxon>Leptocardii</taxon>
        <taxon>Amphioxiformes</taxon>
        <taxon>Branchiostomatidae</taxon>
        <taxon>Branchiostoma</taxon>
    </lineage>
</organism>
<evidence type="ECO:0000256" key="8">
    <source>
        <dbReference type="ARBA" id="ARBA00022848"/>
    </source>
</evidence>
<dbReference type="PANTHER" id="PTHR24300">
    <property type="entry name" value="CYTOCHROME P450 508A4-RELATED"/>
    <property type="match status" value="1"/>
</dbReference>
<reference evidence="25" key="1">
    <citation type="journal article" date="2008" name="Nature">
        <title>The amphioxus genome and the evolution of the chordate karyotype.</title>
        <authorList>
            <consortium name="US DOE Joint Genome Institute (JGI-PGF)"/>
            <person name="Putnam N.H."/>
            <person name="Butts T."/>
            <person name="Ferrier D.E.K."/>
            <person name="Furlong R.F."/>
            <person name="Hellsten U."/>
            <person name="Kawashima T."/>
            <person name="Robinson-Rechavi M."/>
            <person name="Shoguchi E."/>
            <person name="Terry A."/>
            <person name="Yu J.-K."/>
            <person name="Benito-Gutierrez E.L."/>
            <person name="Dubchak I."/>
            <person name="Garcia-Fernandez J."/>
            <person name="Gibson-Brown J.J."/>
            <person name="Grigoriev I.V."/>
            <person name="Horton A.C."/>
            <person name="de Jong P.J."/>
            <person name="Jurka J."/>
            <person name="Kapitonov V.V."/>
            <person name="Kohara Y."/>
            <person name="Kuroki Y."/>
            <person name="Lindquist E."/>
            <person name="Lucas S."/>
            <person name="Osoegawa K."/>
            <person name="Pennacchio L.A."/>
            <person name="Salamov A.A."/>
            <person name="Satou Y."/>
            <person name="Sauka-Spengler T."/>
            <person name="Schmutz J."/>
            <person name="Shin-I T."/>
            <person name="Toyoda A."/>
            <person name="Bronner-Fraser M."/>
            <person name="Fujiyama A."/>
            <person name="Holland L.Z."/>
            <person name="Holland P.W.H."/>
            <person name="Satoh N."/>
            <person name="Rokhsar D.S."/>
        </authorList>
    </citation>
    <scope>NUCLEOTIDE SEQUENCE [LARGE SCALE GENOMIC DNA]</scope>
    <source>
        <strain evidence="25">S238N-H82</strain>
        <tissue evidence="25">Testes</tissue>
    </source>
</reference>
<evidence type="ECO:0000256" key="19">
    <source>
        <dbReference type="ARBA" id="ARBA00044282"/>
    </source>
</evidence>
<keyword evidence="6 22" id="KW-0479">Metal-binding</keyword>
<keyword evidence="7" id="KW-0256">Endoplasmic reticulum</keyword>
<comment type="subcellular location">
    <subcellularLocation>
        <location evidence="3">Endoplasmic reticulum membrane</location>
    </subcellularLocation>
    <subcellularLocation>
        <location evidence="2">Microsome membrane</location>
        <topology evidence="2">Peripheral membrane protein</topology>
    </subcellularLocation>
</comment>
<proteinExistence type="inferred from homology"/>
<dbReference type="FunFam" id="1.10.630.10:FF:000049">
    <property type="entry name" value="steroid 21-hydroxylase isoform X1"/>
    <property type="match status" value="1"/>
</dbReference>
<dbReference type="PANTHER" id="PTHR24300:SF404">
    <property type="entry name" value="CYTOCHROME P450 2D6-LIKE"/>
    <property type="match status" value="1"/>
</dbReference>
<evidence type="ECO:0000256" key="5">
    <source>
        <dbReference type="ARBA" id="ARBA00022617"/>
    </source>
</evidence>
<evidence type="ECO:0000256" key="22">
    <source>
        <dbReference type="PIRSR" id="PIRSR602401-1"/>
    </source>
</evidence>
<dbReference type="InterPro" id="IPR050182">
    <property type="entry name" value="Cytochrome_P450_fam2"/>
</dbReference>